<dbReference type="EMBL" id="KQ094388">
    <property type="protein sequence ID" value="KMS94309.1"/>
    <property type="molecule type" value="Genomic_DNA"/>
</dbReference>
<feature type="non-terminal residue" evidence="1">
    <location>
        <position position="1"/>
    </location>
</feature>
<dbReference type="AlphaFoldDB" id="A0A0J8AZW4"/>
<evidence type="ECO:0000313" key="2">
    <source>
        <dbReference type="Proteomes" id="UP000035740"/>
    </source>
</evidence>
<keyword evidence="2" id="KW-1185">Reference proteome</keyword>
<dbReference type="Gramene" id="KMS94309">
    <property type="protein sequence ID" value="KMS94309"/>
    <property type="gene ID" value="BVRB_022700"/>
</dbReference>
<gene>
    <name evidence="1" type="ORF">BVRB_022700</name>
</gene>
<reference evidence="1 2" key="1">
    <citation type="journal article" date="2014" name="Nature">
        <title>The genome of the recently domesticated crop plant sugar beet (Beta vulgaris).</title>
        <authorList>
            <person name="Dohm J.C."/>
            <person name="Minoche A.E."/>
            <person name="Holtgrawe D."/>
            <person name="Capella-Gutierrez S."/>
            <person name="Zakrzewski F."/>
            <person name="Tafer H."/>
            <person name="Rupp O."/>
            <person name="Sorensen T.R."/>
            <person name="Stracke R."/>
            <person name="Reinhardt R."/>
            <person name="Goesmann A."/>
            <person name="Kraft T."/>
            <person name="Schulz B."/>
            <person name="Stadler P.F."/>
            <person name="Schmidt T."/>
            <person name="Gabaldon T."/>
            <person name="Lehrach H."/>
            <person name="Weisshaar B."/>
            <person name="Himmelbauer H."/>
        </authorList>
    </citation>
    <scope>NUCLEOTIDE SEQUENCE [LARGE SCALE GENOMIC DNA]</scope>
    <source>
        <tissue evidence="1">Taproot</tissue>
    </source>
</reference>
<protein>
    <submittedName>
        <fullName evidence="1">Uncharacterized protein</fullName>
    </submittedName>
</protein>
<dbReference type="OMA" id="YHFIRIA"/>
<evidence type="ECO:0000313" key="1">
    <source>
        <dbReference type="EMBL" id="KMS94309.1"/>
    </source>
</evidence>
<dbReference type="OrthoDB" id="418237at2759"/>
<sequence length="126" mass="13685">YVAACEAAREVVWMRTLLQEIGFVIKFPSVMLEDNAAAKLTAETVGVTDANKHIQVKWHFVRECVRDGILKMITVMSRSNPTDALTKAPTTQSLTVMMEAAGMKNVDSLEVVDSAPDQGGCLGDQA</sequence>
<dbReference type="CDD" id="cd09272">
    <property type="entry name" value="RNase_HI_RT_Ty1"/>
    <property type="match status" value="1"/>
</dbReference>
<name>A0A0J8AZW4_BETVV</name>
<accession>A0A0J8AZW4</accession>
<dbReference type="Proteomes" id="UP000035740">
    <property type="component" value="Unassembled WGS sequence"/>
</dbReference>
<organism evidence="1 2">
    <name type="scientific">Beta vulgaris subsp. vulgaris</name>
    <name type="common">Beet</name>
    <dbReference type="NCBI Taxonomy" id="3555"/>
    <lineage>
        <taxon>Eukaryota</taxon>
        <taxon>Viridiplantae</taxon>
        <taxon>Streptophyta</taxon>
        <taxon>Embryophyta</taxon>
        <taxon>Tracheophyta</taxon>
        <taxon>Spermatophyta</taxon>
        <taxon>Magnoliopsida</taxon>
        <taxon>eudicotyledons</taxon>
        <taxon>Gunneridae</taxon>
        <taxon>Pentapetalae</taxon>
        <taxon>Caryophyllales</taxon>
        <taxon>Chenopodiaceae</taxon>
        <taxon>Betoideae</taxon>
        <taxon>Beta</taxon>
    </lineage>
</organism>
<proteinExistence type="predicted"/>